<proteinExistence type="predicted"/>
<dbReference type="PANTHER" id="PTHR46401:SF2">
    <property type="entry name" value="GLYCOSYLTRANSFERASE WBBK-RELATED"/>
    <property type="match status" value="1"/>
</dbReference>
<gene>
    <name evidence="2" type="primary">mshA_27</name>
    <name evidence="2" type="ORF">GALL_485270</name>
</gene>
<name>A0A1J5PF71_9ZZZZ</name>
<dbReference type="SUPFAM" id="SSF53756">
    <property type="entry name" value="UDP-Glycosyltransferase/glycogen phosphorylase"/>
    <property type="match status" value="1"/>
</dbReference>
<dbReference type="EMBL" id="MLJW01004491">
    <property type="protein sequence ID" value="OIQ69866.1"/>
    <property type="molecule type" value="Genomic_DNA"/>
</dbReference>
<dbReference type="EC" id="2.4.1.250" evidence="2"/>
<dbReference type="PANTHER" id="PTHR46401">
    <property type="entry name" value="GLYCOSYLTRANSFERASE WBBK-RELATED"/>
    <property type="match status" value="1"/>
</dbReference>
<dbReference type="AlphaFoldDB" id="A0A1J5PF71"/>
<dbReference type="CDD" id="cd03801">
    <property type="entry name" value="GT4_PimA-like"/>
    <property type="match status" value="1"/>
</dbReference>
<evidence type="ECO:0000313" key="2">
    <source>
        <dbReference type="EMBL" id="OIQ69866.1"/>
    </source>
</evidence>
<reference evidence="2" key="1">
    <citation type="submission" date="2016-10" db="EMBL/GenBank/DDBJ databases">
        <title>Sequence of Gallionella enrichment culture.</title>
        <authorList>
            <person name="Poehlein A."/>
            <person name="Muehling M."/>
            <person name="Daniel R."/>
        </authorList>
    </citation>
    <scope>NUCLEOTIDE SEQUENCE</scope>
</reference>
<comment type="caution">
    <text evidence="2">The sequence shown here is derived from an EMBL/GenBank/DDBJ whole genome shotgun (WGS) entry which is preliminary data.</text>
</comment>
<evidence type="ECO:0000256" key="1">
    <source>
        <dbReference type="ARBA" id="ARBA00022679"/>
    </source>
</evidence>
<keyword evidence="2" id="KW-0328">Glycosyltransferase</keyword>
<dbReference type="Pfam" id="PF13692">
    <property type="entry name" value="Glyco_trans_1_4"/>
    <property type="match status" value="1"/>
</dbReference>
<dbReference type="GO" id="GO:0102710">
    <property type="term" value="F:D-inositol-3-phosphate glycosyltransferase activity"/>
    <property type="evidence" value="ECO:0007669"/>
    <property type="project" value="UniProtKB-EC"/>
</dbReference>
<organism evidence="2">
    <name type="scientific">mine drainage metagenome</name>
    <dbReference type="NCBI Taxonomy" id="410659"/>
    <lineage>
        <taxon>unclassified sequences</taxon>
        <taxon>metagenomes</taxon>
        <taxon>ecological metagenomes</taxon>
    </lineage>
</organism>
<keyword evidence="1 2" id="KW-0808">Transferase</keyword>
<accession>A0A1J5PF71</accession>
<dbReference type="GO" id="GO:0009103">
    <property type="term" value="P:lipopolysaccharide biosynthetic process"/>
    <property type="evidence" value="ECO:0007669"/>
    <property type="project" value="TreeGrafter"/>
</dbReference>
<protein>
    <submittedName>
        <fullName evidence="2">D-inositol-3-phosphate glycosyltransferase</fullName>
        <ecNumber evidence="2">2.4.1.250</ecNumber>
    </submittedName>
</protein>
<dbReference type="Gene3D" id="3.40.50.2000">
    <property type="entry name" value="Glycogen Phosphorylase B"/>
    <property type="match status" value="1"/>
</dbReference>
<sequence length="324" mass="34878">MIHAHDYTALPISRALVQRLKVAGTETKLIYDAHEYLQGVHHLSPLAHIAYTNAEKEGAANSDAVIVVSDEMSPLIRDYLSLNFDPVVVANDPVVEGRRESAGNLRSQCGLELGTPLLVYSGAVAPQRGLGTVVEALPLMPGVHLAIIAQPTNPHVQALVEAAQSAGVGDRVHVRPYVPNAELVSYLSSADVGLIPILHRPNHEISLITKFGEYAQANLPILVSDVRTMAAEVRRIGNGEVFIADDVSSFVEAANKVLGDLPKYRAAYTPEVLYSRSWSRQAEVLLDLYAKLVAGAGIKPAASGTHEFVLGPVRPLTGPKEFLR</sequence>